<evidence type="ECO:0000313" key="1">
    <source>
        <dbReference type="EMBL" id="MEN2792041.1"/>
    </source>
</evidence>
<evidence type="ECO:0000313" key="2">
    <source>
        <dbReference type="Proteomes" id="UP001419910"/>
    </source>
</evidence>
<dbReference type="InterPro" id="IPR050583">
    <property type="entry name" value="Mycobacterial_A85_antigen"/>
</dbReference>
<dbReference type="RefSeq" id="WP_343890106.1">
    <property type="nucleotide sequence ID" value="NZ_BAAAEH010000029.1"/>
</dbReference>
<organism evidence="1 2">
    <name type="scientific">Sphingomonas oligophenolica</name>
    <dbReference type="NCBI Taxonomy" id="301154"/>
    <lineage>
        <taxon>Bacteria</taxon>
        <taxon>Pseudomonadati</taxon>
        <taxon>Pseudomonadota</taxon>
        <taxon>Alphaproteobacteria</taxon>
        <taxon>Sphingomonadales</taxon>
        <taxon>Sphingomonadaceae</taxon>
        <taxon>Sphingomonas</taxon>
    </lineage>
</organism>
<dbReference type="GO" id="GO:0016787">
    <property type="term" value="F:hydrolase activity"/>
    <property type="evidence" value="ECO:0007669"/>
    <property type="project" value="UniProtKB-KW"/>
</dbReference>
<gene>
    <name evidence="1" type="ORF">ABC974_20600</name>
</gene>
<dbReference type="SUPFAM" id="SSF53474">
    <property type="entry name" value="alpha/beta-Hydrolases"/>
    <property type="match status" value="1"/>
</dbReference>
<dbReference type="EMBL" id="JBDIME010000023">
    <property type="protein sequence ID" value="MEN2792041.1"/>
    <property type="molecule type" value="Genomic_DNA"/>
</dbReference>
<dbReference type="InterPro" id="IPR000801">
    <property type="entry name" value="Esterase-like"/>
</dbReference>
<dbReference type="Pfam" id="PF00756">
    <property type="entry name" value="Esterase"/>
    <property type="match status" value="1"/>
</dbReference>
<keyword evidence="1" id="KW-0378">Hydrolase</keyword>
<sequence length="312" mass="32944">MTQAGAARGGFAPLAPPSGRGQLFVRRAFASPELLPRDLFVWVPDTAAPPDGFPVLYMQDGQNLFDARLVPFGTAWEVDRSMARLADAGTIMPAIVVGIASTTDRFLDYAPALILDRLSPSARGAVESAWGGAARSAAYARLVIEDVKPLIDAHFVTCRSADSSFLAGSSLGAAIALETLARYPDRVAGAACLSAHLSLLPVTESETLPPDFAADVTMAVADFANACLPRAGRHAVWIDRSGQGIDRFYGPTHAAVATALSRLGYAEGIDVVARCYPGVGHDEGAWRARLDDALVFLLGHAERSRRGQAGLT</sequence>
<accession>A0ABU9Y8C7</accession>
<proteinExistence type="predicted"/>
<comment type="caution">
    <text evidence="1">The sequence shown here is derived from an EMBL/GenBank/DDBJ whole genome shotgun (WGS) entry which is preliminary data.</text>
</comment>
<reference evidence="1 2" key="1">
    <citation type="submission" date="2024-05" db="EMBL/GenBank/DDBJ databases">
        <authorList>
            <person name="Liu Q."/>
            <person name="Xin Y.-H."/>
        </authorList>
    </citation>
    <scope>NUCLEOTIDE SEQUENCE [LARGE SCALE GENOMIC DNA]</scope>
    <source>
        <strain evidence="1 2">CGMCC 1.10181</strain>
    </source>
</reference>
<dbReference type="Gene3D" id="3.40.50.1820">
    <property type="entry name" value="alpha/beta hydrolase"/>
    <property type="match status" value="1"/>
</dbReference>
<dbReference type="Proteomes" id="UP001419910">
    <property type="component" value="Unassembled WGS sequence"/>
</dbReference>
<dbReference type="PANTHER" id="PTHR48098:SF6">
    <property type="entry name" value="FERRI-BACILLIBACTIN ESTERASE BESA"/>
    <property type="match status" value="1"/>
</dbReference>
<dbReference type="InterPro" id="IPR029058">
    <property type="entry name" value="AB_hydrolase_fold"/>
</dbReference>
<protein>
    <submittedName>
        <fullName evidence="1">Alpha/beta hydrolase-fold protein</fullName>
    </submittedName>
</protein>
<keyword evidence="2" id="KW-1185">Reference proteome</keyword>
<dbReference type="PANTHER" id="PTHR48098">
    <property type="entry name" value="ENTEROCHELIN ESTERASE-RELATED"/>
    <property type="match status" value="1"/>
</dbReference>
<name>A0ABU9Y8C7_9SPHN</name>